<dbReference type="OrthoDB" id="9811471at2"/>
<dbReference type="GO" id="GO:0016740">
    <property type="term" value="F:transferase activity"/>
    <property type="evidence" value="ECO:0007669"/>
    <property type="project" value="UniProtKB-KW"/>
</dbReference>
<reference evidence="3 4" key="1">
    <citation type="submission" date="2018-11" db="EMBL/GenBank/DDBJ databases">
        <title>Genomic Encyclopedia of Type Strains, Phase IV (KMG-IV): sequencing the most valuable type-strain genomes for metagenomic binning, comparative biology and taxonomic classification.</title>
        <authorList>
            <person name="Goeker M."/>
        </authorList>
    </citation>
    <scope>NUCLEOTIDE SEQUENCE [LARGE SCALE GENOMIC DNA]</scope>
    <source>
        <strain evidence="3 4">DSM 5900</strain>
    </source>
</reference>
<keyword evidence="4" id="KW-1185">Reference proteome</keyword>
<name>A0A3N1KXR8_9PROT</name>
<dbReference type="Proteomes" id="UP000278222">
    <property type="component" value="Unassembled WGS sequence"/>
</dbReference>
<accession>A0A3N1KXR8</accession>
<dbReference type="EMBL" id="RJKX01000017">
    <property type="protein sequence ID" value="ROP83380.1"/>
    <property type="molecule type" value="Genomic_DNA"/>
</dbReference>
<dbReference type="Gene3D" id="3.90.1300.10">
    <property type="entry name" value="Amidase signature (AS) domain"/>
    <property type="match status" value="1"/>
</dbReference>
<keyword evidence="3" id="KW-0808">Transferase</keyword>
<feature type="domain" description="Amidase" evidence="2">
    <location>
        <begin position="27"/>
        <end position="445"/>
    </location>
</feature>
<evidence type="ECO:0000313" key="3">
    <source>
        <dbReference type="EMBL" id="ROP83380.1"/>
    </source>
</evidence>
<gene>
    <name evidence="3" type="ORF">EDC65_4914</name>
</gene>
<feature type="region of interest" description="Disordered" evidence="1">
    <location>
        <begin position="236"/>
        <end position="255"/>
    </location>
</feature>
<sequence>MSDPSAAAGAAETAAAVRRGATTALSVVDASLARIAEAQPILNAFTAVTAERARARAATIDRMVAEGRDPGPLAGVPFAVKNLFDIAGLATLAGARIEADSPPSSADSPLIARLEAAGAVLVGALGMGEYAYDFTGRNAHYGPTRNPHDPARMTGGSSGGSGGAVAAGLVPLALGSDTNGSIRVPSSLCGIFGLKPTFGRLTRRGSFPFVAAFDHLGPFARSVADLAAAYDAMQGPDADDPSCAGRPAEPTSAALSGDIDGLRIGVLDGHFETFAGPEARDAVDRVATALGAVRRVTLAEAGRARAAAYVITAAEGGALHLDRLRRRADDFDPETRDRLTAGALIPSAWVTAAQRFRGVFRRQVADAMGKVDVLVAAATPCTAPGVDQQTMELAGAVVPVRANLGVLTQPISFIGLPVVAVPVVRAGLPIGVQIIGRPWQEAAILRVAATLERMGVAGAPVASGWRAAAS</sequence>
<dbReference type="SUPFAM" id="SSF75304">
    <property type="entry name" value="Amidase signature (AS) enzymes"/>
    <property type="match status" value="1"/>
</dbReference>
<dbReference type="NCBIfam" id="NF006631">
    <property type="entry name" value="PRK09201.1"/>
    <property type="match status" value="1"/>
</dbReference>
<dbReference type="Pfam" id="PF01425">
    <property type="entry name" value="Amidase"/>
    <property type="match status" value="1"/>
</dbReference>
<dbReference type="InterPro" id="IPR023631">
    <property type="entry name" value="Amidase_dom"/>
</dbReference>
<dbReference type="RefSeq" id="WP_123694570.1">
    <property type="nucleotide sequence ID" value="NZ_AP019700.1"/>
</dbReference>
<evidence type="ECO:0000313" key="4">
    <source>
        <dbReference type="Proteomes" id="UP000278222"/>
    </source>
</evidence>
<evidence type="ECO:0000259" key="2">
    <source>
        <dbReference type="Pfam" id="PF01425"/>
    </source>
</evidence>
<organism evidence="3 4">
    <name type="scientific">Stella humosa</name>
    <dbReference type="NCBI Taxonomy" id="94"/>
    <lineage>
        <taxon>Bacteria</taxon>
        <taxon>Pseudomonadati</taxon>
        <taxon>Pseudomonadota</taxon>
        <taxon>Alphaproteobacteria</taxon>
        <taxon>Rhodospirillales</taxon>
        <taxon>Stellaceae</taxon>
        <taxon>Stella</taxon>
    </lineage>
</organism>
<evidence type="ECO:0000256" key="1">
    <source>
        <dbReference type="SAM" id="MobiDB-lite"/>
    </source>
</evidence>
<dbReference type="PANTHER" id="PTHR11895:SF172">
    <property type="entry name" value="GLUTAMYL-TRNA(GLN) AMIDOTRANSFERASE"/>
    <property type="match status" value="1"/>
</dbReference>
<protein>
    <submittedName>
        <fullName evidence="3">Aspartyl-tRNA(Asn)/glutamyl-tRNA(Gln) amidotransferase subunit A</fullName>
    </submittedName>
</protein>
<dbReference type="PANTHER" id="PTHR11895">
    <property type="entry name" value="TRANSAMIDASE"/>
    <property type="match status" value="1"/>
</dbReference>
<dbReference type="NCBIfam" id="TIGR02715">
    <property type="entry name" value="amido_AtzE"/>
    <property type="match status" value="1"/>
</dbReference>
<dbReference type="InterPro" id="IPR014087">
    <property type="entry name" value="Carboxybiuret_hydro_AtzE"/>
</dbReference>
<dbReference type="AlphaFoldDB" id="A0A3N1KXR8"/>
<dbReference type="InterPro" id="IPR000120">
    <property type="entry name" value="Amidase"/>
</dbReference>
<dbReference type="InterPro" id="IPR036928">
    <property type="entry name" value="AS_sf"/>
</dbReference>
<proteinExistence type="predicted"/>
<comment type="caution">
    <text evidence="3">The sequence shown here is derived from an EMBL/GenBank/DDBJ whole genome shotgun (WGS) entry which is preliminary data.</text>
</comment>